<name>A0A4Y2K8W7_ARAVE</name>
<evidence type="ECO:0000313" key="2">
    <source>
        <dbReference type="Proteomes" id="UP000499080"/>
    </source>
</evidence>
<accession>A0A4Y2K8W7</accession>
<gene>
    <name evidence="1" type="ORF">AVEN_73186_1</name>
</gene>
<keyword evidence="2" id="KW-1185">Reference proteome</keyword>
<comment type="caution">
    <text evidence="1">The sequence shown here is derived from an EMBL/GenBank/DDBJ whole genome shotgun (WGS) entry which is preliminary data.</text>
</comment>
<organism evidence="1 2">
    <name type="scientific">Araneus ventricosus</name>
    <name type="common">Orbweaver spider</name>
    <name type="synonym">Epeira ventricosa</name>
    <dbReference type="NCBI Taxonomy" id="182803"/>
    <lineage>
        <taxon>Eukaryota</taxon>
        <taxon>Metazoa</taxon>
        <taxon>Ecdysozoa</taxon>
        <taxon>Arthropoda</taxon>
        <taxon>Chelicerata</taxon>
        <taxon>Arachnida</taxon>
        <taxon>Araneae</taxon>
        <taxon>Araneomorphae</taxon>
        <taxon>Entelegynae</taxon>
        <taxon>Araneoidea</taxon>
        <taxon>Araneidae</taxon>
        <taxon>Araneus</taxon>
    </lineage>
</organism>
<proteinExistence type="predicted"/>
<dbReference type="AlphaFoldDB" id="A0A4Y2K8W7"/>
<protein>
    <submittedName>
        <fullName evidence="1">Uncharacterized protein</fullName>
    </submittedName>
</protein>
<dbReference type="Proteomes" id="UP000499080">
    <property type="component" value="Unassembled WGS sequence"/>
</dbReference>
<dbReference type="EMBL" id="BGPR01004354">
    <property type="protein sequence ID" value="GBM98761.1"/>
    <property type="molecule type" value="Genomic_DNA"/>
</dbReference>
<evidence type="ECO:0000313" key="1">
    <source>
        <dbReference type="EMBL" id="GBM98761.1"/>
    </source>
</evidence>
<sequence>MPSGVAGVTPVVIKGLTSASEARDMALFLRPVVIFCSKKDGNVLIPWRPGHLHPPCPRSLSHSRWFQQVCSAERMSLFEWTVSRGTSAFALSSCPIFLSPPMRLRRRATCFRTSSGQISRTPLDRAGFTPLYSLGQSTQFCALNPGAFATSIETGNVNAPPVYLMCLKNSVCYGLSKTILKFVNVLL</sequence>
<reference evidence="1 2" key="1">
    <citation type="journal article" date="2019" name="Sci. Rep.">
        <title>Orb-weaving spider Araneus ventricosus genome elucidates the spidroin gene catalogue.</title>
        <authorList>
            <person name="Kono N."/>
            <person name="Nakamura H."/>
            <person name="Ohtoshi R."/>
            <person name="Moran D.A.P."/>
            <person name="Shinohara A."/>
            <person name="Yoshida Y."/>
            <person name="Fujiwara M."/>
            <person name="Mori M."/>
            <person name="Tomita M."/>
            <person name="Arakawa K."/>
        </authorList>
    </citation>
    <scope>NUCLEOTIDE SEQUENCE [LARGE SCALE GENOMIC DNA]</scope>
</reference>